<dbReference type="GO" id="GO:0004175">
    <property type="term" value="F:endopeptidase activity"/>
    <property type="evidence" value="ECO:0007669"/>
    <property type="project" value="UniProtKB-ARBA"/>
</dbReference>
<dbReference type="OrthoDB" id="8607342at2"/>
<feature type="transmembrane region" description="Helical" evidence="2">
    <location>
        <begin position="123"/>
        <end position="143"/>
    </location>
</feature>
<evidence type="ECO:0000259" key="3">
    <source>
        <dbReference type="Pfam" id="PF02517"/>
    </source>
</evidence>
<proteinExistence type="inferred from homology"/>
<evidence type="ECO:0000313" key="5">
    <source>
        <dbReference type="Proteomes" id="UP000249495"/>
    </source>
</evidence>
<dbReference type="KEGG" id="sfer:NCTC12278_00317"/>
<dbReference type="InterPro" id="IPR003675">
    <property type="entry name" value="Rce1/LyrA-like_dom"/>
</dbReference>
<feature type="transmembrane region" description="Helical" evidence="2">
    <location>
        <begin position="201"/>
        <end position="221"/>
    </location>
</feature>
<dbReference type="InterPro" id="IPR052710">
    <property type="entry name" value="CAAX_protease"/>
</dbReference>
<feature type="transmembrane region" description="Helical" evidence="2">
    <location>
        <begin position="155"/>
        <end position="170"/>
    </location>
</feature>
<dbReference type="PANTHER" id="PTHR36435">
    <property type="entry name" value="SLR1288 PROTEIN"/>
    <property type="match status" value="1"/>
</dbReference>
<sequence length="222" mass="25025">MKKVFKKILDILIIIGFLIISQYALIPMSLWLKEQGYLRLDQVLTLLIIQLLVLTIFVIFAQQQKLLRFEWKSWFTIPSLAYSLIGYLLIMGINLIGSLILYLEGRATTANQSAINEMIHPTTLVSMFVFVVIMAPLTEEIIFRGLIPRLFSKKLALLGYALGTLLFALAHSPSNIGSFVIYFGMGSILGIIAYKSQKLEYSVLAHALNNGIAFSIMLFMLQ</sequence>
<feature type="domain" description="CAAX prenyl protease 2/Lysostaphin resistance protein A-like" evidence="3">
    <location>
        <begin position="123"/>
        <end position="211"/>
    </location>
</feature>
<keyword evidence="5" id="KW-1185">Reference proteome</keyword>
<name>A0A2X3VD91_9STRE</name>
<keyword evidence="2" id="KW-0812">Transmembrane</keyword>
<dbReference type="Pfam" id="PF02517">
    <property type="entry name" value="Rce1-like"/>
    <property type="match status" value="1"/>
</dbReference>
<accession>A0A2X3VD91</accession>
<comment type="similarity">
    <text evidence="1">Belongs to the UPF0177 family.</text>
</comment>
<dbReference type="GO" id="GO:0006508">
    <property type="term" value="P:proteolysis"/>
    <property type="evidence" value="ECO:0007669"/>
    <property type="project" value="UniProtKB-KW"/>
</dbReference>
<dbReference type="GO" id="GO:0080120">
    <property type="term" value="P:CAAX-box protein maturation"/>
    <property type="evidence" value="ECO:0007669"/>
    <property type="project" value="UniProtKB-ARBA"/>
</dbReference>
<keyword evidence="2" id="KW-0472">Membrane</keyword>
<feature type="transmembrane region" description="Helical" evidence="2">
    <location>
        <begin position="81"/>
        <end position="103"/>
    </location>
</feature>
<protein>
    <submittedName>
        <fullName evidence="4">Caax amino protease family protein</fullName>
    </submittedName>
</protein>
<feature type="transmembrane region" description="Helical" evidence="2">
    <location>
        <begin position="43"/>
        <end position="61"/>
    </location>
</feature>
<keyword evidence="2" id="KW-1133">Transmembrane helix</keyword>
<organism evidence="4 5">
    <name type="scientific">Streptococcus ferus</name>
    <dbReference type="NCBI Taxonomy" id="1345"/>
    <lineage>
        <taxon>Bacteria</taxon>
        <taxon>Bacillati</taxon>
        <taxon>Bacillota</taxon>
        <taxon>Bacilli</taxon>
        <taxon>Lactobacillales</taxon>
        <taxon>Streptococcaceae</taxon>
        <taxon>Streptococcus</taxon>
    </lineage>
</organism>
<evidence type="ECO:0000313" key="4">
    <source>
        <dbReference type="EMBL" id="SQF39400.1"/>
    </source>
</evidence>
<reference evidence="4 5" key="1">
    <citation type="submission" date="2018-06" db="EMBL/GenBank/DDBJ databases">
        <authorList>
            <consortium name="Pathogen Informatics"/>
            <person name="Doyle S."/>
        </authorList>
    </citation>
    <scope>NUCLEOTIDE SEQUENCE [LARGE SCALE GENOMIC DNA]</scope>
    <source>
        <strain evidence="4 5">NCTC12278</strain>
    </source>
</reference>
<feature type="transmembrane region" description="Helical" evidence="2">
    <location>
        <begin position="12"/>
        <end position="31"/>
    </location>
</feature>
<feature type="transmembrane region" description="Helical" evidence="2">
    <location>
        <begin position="176"/>
        <end position="194"/>
    </location>
</feature>
<gene>
    <name evidence="4" type="ORF">NCTC12278_00317</name>
</gene>
<dbReference type="PANTHER" id="PTHR36435:SF1">
    <property type="entry name" value="CAAX AMINO TERMINAL PROTEASE FAMILY PROTEIN"/>
    <property type="match status" value="1"/>
</dbReference>
<dbReference type="EMBL" id="LS483343">
    <property type="protein sequence ID" value="SQF39400.1"/>
    <property type="molecule type" value="Genomic_DNA"/>
</dbReference>
<dbReference type="Proteomes" id="UP000249495">
    <property type="component" value="Chromosome 1"/>
</dbReference>
<evidence type="ECO:0000256" key="1">
    <source>
        <dbReference type="ARBA" id="ARBA00009067"/>
    </source>
</evidence>
<dbReference type="AlphaFoldDB" id="A0A2X3VD91"/>
<dbReference type="RefSeq" id="WP_018031105.1">
    <property type="nucleotide sequence ID" value="NZ_LS483343.1"/>
</dbReference>
<keyword evidence="4" id="KW-0645">Protease</keyword>
<dbReference type="STRING" id="1123303.GCA_000372425_01801"/>
<evidence type="ECO:0000256" key="2">
    <source>
        <dbReference type="SAM" id="Phobius"/>
    </source>
</evidence>
<keyword evidence="4" id="KW-0378">Hydrolase</keyword>